<feature type="transmembrane region" description="Helical" evidence="1">
    <location>
        <begin position="145"/>
        <end position="165"/>
    </location>
</feature>
<gene>
    <name evidence="2" type="ORF">GGX14DRAFT_626851</name>
</gene>
<organism evidence="2 3">
    <name type="scientific">Mycena pura</name>
    <dbReference type="NCBI Taxonomy" id="153505"/>
    <lineage>
        <taxon>Eukaryota</taxon>
        <taxon>Fungi</taxon>
        <taxon>Dikarya</taxon>
        <taxon>Basidiomycota</taxon>
        <taxon>Agaricomycotina</taxon>
        <taxon>Agaricomycetes</taxon>
        <taxon>Agaricomycetidae</taxon>
        <taxon>Agaricales</taxon>
        <taxon>Marasmiineae</taxon>
        <taxon>Mycenaceae</taxon>
        <taxon>Mycena</taxon>
    </lineage>
</organism>
<evidence type="ECO:0000313" key="2">
    <source>
        <dbReference type="EMBL" id="KAJ7226718.1"/>
    </source>
</evidence>
<keyword evidence="1" id="KW-1133">Transmembrane helix</keyword>
<dbReference type="EMBL" id="JARJCW010000003">
    <property type="protein sequence ID" value="KAJ7226718.1"/>
    <property type="molecule type" value="Genomic_DNA"/>
</dbReference>
<feature type="transmembrane region" description="Helical" evidence="1">
    <location>
        <begin position="185"/>
        <end position="206"/>
    </location>
</feature>
<feature type="transmembrane region" description="Helical" evidence="1">
    <location>
        <begin position="227"/>
        <end position="251"/>
    </location>
</feature>
<proteinExistence type="predicted"/>
<sequence>MSNASASVPTPEEIILTFGELMYRDNIPHSVGFVLYGIYLAFFCVYVWFTMHYTTKPLVSKILIGAMLLLFLSTTAQFIADMLLNVQQIRGYLMWTDIPLEQRRNLWLQKYEPAYILEKWPTLNFMVSDLIVIWRASVMYSRHRWWQIALWIFAFVDVVIWAYAFACTSRDAVQRSLNPTTDQHLITASLFISLGTNLLGTGLMALKGWKHIRLMEHLKWKGDVVRILLLLVETGVIWAAIQLLTCILSQIDTVALTPFDIATAVIQKSEIYFAAILPTATVIIVRLHKSFDSARPGNHEMEDRYHTSSTIRFENPTKESVPTLQ</sequence>
<keyword evidence="3" id="KW-1185">Reference proteome</keyword>
<keyword evidence="1" id="KW-0812">Transmembrane</keyword>
<feature type="transmembrane region" description="Helical" evidence="1">
    <location>
        <begin position="31"/>
        <end position="50"/>
    </location>
</feature>
<evidence type="ECO:0000256" key="1">
    <source>
        <dbReference type="SAM" id="Phobius"/>
    </source>
</evidence>
<reference evidence="2" key="1">
    <citation type="submission" date="2023-03" db="EMBL/GenBank/DDBJ databases">
        <title>Massive genome expansion in bonnet fungi (Mycena s.s.) driven by repeated elements and novel gene families across ecological guilds.</title>
        <authorList>
            <consortium name="Lawrence Berkeley National Laboratory"/>
            <person name="Harder C.B."/>
            <person name="Miyauchi S."/>
            <person name="Viragh M."/>
            <person name="Kuo A."/>
            <person name="Thoen E."/>
            <person name="Andreopoulos B."/>
            <person name="Lu D."/>
            <person name="Skrede I."/>
            <person name="Drula E."/>
            <person name="Henrissat B."/>
            <person name="Morin E."/>
            <person name="Kohler A."/>
            <person name="Barry K."/>
            <person name="LaButti K."/>
            <person name="Morin E."/>
            <person name="Salamov A."/>
            <person name="Lipzen A."/>
            <person name="Mereny Z."/>
            <person name="Hegedus B."/>
            <person name="Baldrian P."/>
            <person name="Stursova M."/>
            <person name="Weitz H."/>
            <person name="Taylor A."/>
            <person name="Grigoriev I.V."/>
            <person name="Nagy L.G."/>
            <person name="Martin F."/>
            <person name="Kauserud H."/>
        </authorList>
    </citation>
    <scope>NUCLEOTIDE SEQUENCE</scope>
    <source>
        <strain evidence="2">9144</strain>
    </source>
</reference>
<dbReference type="Proteomes" id="UP001219525">
    <property type="component" value="Unassembled WGS sequence"/>
</dbReference>
<evidence type="ECO:0000313" key="3">
    <source>
        <dbReference type="Proteomes" id="UP001219525"/>
    </source>
</evidence>
<name>A0AAD6YQN8_9AGAR</name>
<comment type="caution">
    <text evidence="2">The sequence shown here is derived from an EMBL/GenBank/DDBJ whole genome shotgun (WGS) entry which is preliminary data.</text>
</comment>
<dbReference type="AlphaFoldDB" id="A0AAD6YQN8"/>
<feature type="transmembrane region" description="Helical" evidence="1">
    <location>
        <begin position="271"/>
        <end position="288"/>
    </location>
</feature>
<keyword evidence="1" id="KW-0472">Membrane</keyword>
<accession>A0AAD6YQN8</accession>
<protein>
    <submittedName>
        <fullName evidence="2">Uncharacterized protein</fullName>
    </submittedName>
</protein>
<feature type="transmembrane region" description="Helical" evidence="1">
    <location>
        <begin position="62"/>
        <end position="84"/>
    </location>
</feature>